<keyword evidence="2 3" id="KW-0694">RNA-binding</keyword>
<feature type="domain" description="RRM" evidence="5">
    <location>
        <begin position="28"/>
        <end position="102"/>
    </location>
</feature>
<dbReference type="GO" id="GO:0003723">
    <property type="term" value="F:RNA binding"/>
    <property type="evidence" value="ECO:0007669"/>
    <property type="project" value="UniProtKB-UniRule"/>
</dbReference>
<feature type="region of interest" description="Disordered" evidence="4">
    <location>
        <begin position="1"/>
        <end position="28"/>
    </location>
</feature>
<dbReference type="AlphaFoldDB" id="A0A8W8KSA0"/>
<dbReference type="Pfam" id="PF00076">
    <property type="entry name" value="RRM_1"/>
    <property type="match status" value="1"/>
</dbReference>
<evidence type="ECO:0000256" key="4">
    <source>
        <dbReference type="SAM" id="MobiDB-lite"/>
    </source>
</evidence>
<proteinExistence type="predicted"/>
<sequence length="239" mass="26831">MASGYDGHVSKRQRRDNDENPLNPSPSQVVHVRGLAENILEQDLKDSVQHFGPVSYVVLMPRKHQALVEFEDISGATSCVNYAEENQIYVAGQPAYFNFSTSQRIQRPAGGEDHRGGNHILLFTVLNPQYPITVDVMHKICTAYGQVQRIVIFKKNGVQAMVEFDTVDTAKRAKQNLNGADIYSGCCTLKIDFAKPTRLNVFRNDNESWDYTQSSPEGLSSIRLECWNGFCVRQLGVAF</sequence>
<dbReference type="InterPro" id="IPR000504">
    <property type="entry name" value="RRM_dom"/>
</dbReference>
<dbReference type="Gene3D" id="3.30.70.330">
    <property type="match status" value="2"/>
</dbReference>
<keyword evidence="1" id="KW-0677">Repeat</keyword>
<keyword evidence="7" id="KW-1185">Reference proteome</keyword>
<evidence type="ECO:0000259" key="5">
    <source>
        <dbReference type="PROSITE" id="PS50102"/>
    </source>
</evidence>
<dbReference type="InterPro" id="IPR012677">
    <property type="entry name" value="Nucleotide-bd_a/b_plait_sf"/>
</dbReference>
<dbReference type="SMART" id="SM00360">
    <property type="entry name" value="RRM"/>
    <property type="match status" value="2"/>
</dbReference>
<evidence type="ECO:0000256" key="2">
    <source>
        <dbReference type="ARBA" id="ARBA00022884"/>
    </source>
</evidence>
<reference evidence="6" key="1">
    <citation type="submission" date="2022-08" db="UniProtKB">
        <authorList>
            <consortium name="EnsemblMetazoa"/>
        </authorList>
    </citation>
    <scope>IDENTIFICATION</scope>
    <source>
        <strain evidence="6">05x7-T-G4-1.051#20</strain>
    </source>
</reference>
<name>A0A8W8KSA0_MAGGI</name>
<evidence type="ECO:0000313" key="7">
    <source>
        <dbReference type="Proteomes" id="UP000005408"/>
    </source>
</evidence>
<feature type="domain" description="RRM" evidence="5">
    <location>
        <begin position="119"/>
        <end position="196"/>
    </location>
</feature>
<evidence type="ECO:0000256" key="3">
    <source>
        <dbReference type="PROSITE-ProRule" id="PRU00176"/>
    </source>
</evidence>
<evidence type="ECO:0000313" key="6">
    <source>
        <dbReference type="EnsemblMetazoa" id="G24737.16:cds"/>
    </source>
</evidence>
<dbReference type="Proteomes" id="UP000005408">
    <property type="component" value="Unassembled WGS sequence"/>
</dbReference>
<dbReference type="InterPro" id="IPR035979">
    <property type="entry name" value="RBD_domain_sf"/>
</dbReference>
<protein>
    <recommendedName>
        <fullName evidence="5">RRM domain-containing protein</fullName>
    </recommendedName>
</protein>
<dbReference type="PROSITE" id="PS50102">
    <property type="entry name" value="RRM"/>
    <property type="match status" value="2"/>
</dbReference>
<dbReference type="SUPFAM" id="SSF54928">
    <property type="entry name" value="RNA-binding domain, RBD"/>
    <property type="match status" value="2"/>
</dbReference>
<dbReference type="EnsemblMetazoa" id="G24737.16">
    <property type="protein sequence ID" value="G24737.16:cds"/>
    <property type="gene ID" value="G24737"/>
</dbReference>
<dbReference type="Pfam" id="PF11835">
    <property type="entry name" value="RRM_8"/>
    <property type="match status" value="1"/>
</dbReference>
<organism evidence="6 7">
    <name type="scientific">Magallana gigas</name>
    <name type="common">Pacific oyster</name>
    <name type="synonym">Crassostrea gigas</name>
    <dbReference type="NCBI Taxonomy" id="29159"/>
    <lineage>
        <taxon>Eukaryota</taxon>
        <taxon>Metazoa</taxon>
        <taxon>Spiralia</taxon>
        <taxon>Lophotrochozoa</taxon>
        <taxon>Mollusca</taxon>
        <taxon>Bivalvia</taxon>
        <taxon>Autobranchia</taxon>
        <taxon>Pteriomorphia</taxon>
        <taxon>Ostreida</taxon>
        <taxon>Ostreoidea</taxon>
        <taxon>Ostreidae</taxon>
        <taxon>Magallana</taxon>
    </lineage>
</organism>
<dbReference type="FunFam" id="3.30.70.330:FF:000072">
    <property type="entry name" value="heterogeneous nuclear ribonucleoprotein L isoform X1"/>
    <property type="match status" value="1"/>
</dbReference>
<evidence type="ECO:0000256" key="1">
    <source>
        <dbReference type="ARBA" id="ARBA00022737"/>
    </source>
</evidence>
<dbReference type="CDD" id="cd12694">
    <property type="entry name" value="RRM2_hnRNPL_like"/>
    <property type="match status" value="1"/>
</dbReference>
<dbReference type="InterPro" id="IPR021790">
    <property type="entry name" value="PTBP1-like_RRM2"/>
</dbReference>
<accession>A0A8W8KSA0</accession>
<dbReference type="CDD" id="cd12689">
    <property type="entry name" value="RRM1_hnRNPL_like"/>
    <property type="match status" value="1"/>
</dbReference>
<dbReference type="PANTHER" id="PTHR15592">
    <property type="entry name" value="MATRIN 3/NUCLEAR PROTEIN 220-RELATED"/>
    <property type="match status" value="1"/>
</dbReference>